<comment type="pathway">
    <text evidence="1">Porphyrin-containing compound metabolism; protoporphyrin-IX biosynthesis; protoporphyrinogen-IX from coproporphyrinogen-III (O2 route): step 1/1.</text>
</comment>
<dbReference type="EMBL" id="QEAN01000149">
    <property type="protein sequence ID" value="TPX45643.1"/>
    <property type="molecule type" value="Genomic_DNA"/>
</dbReference>
<evidence type="ECO:0000256" key="3">
    <source>
        <dbReference type="ARBA" id="ARBA00011738"/>
    </source>
</evidence>
<organism evidence="8 11">
    <name type="scientific">Synchytrium endobioticum</name>
    <dbReference type="NCBI Taxonomy" id="286115"/>
    <lineage>
        <taxon>Eukaryota</taxon>
        <taxon>Fungi</taxon>
        <taxon>Fungi incertae sedis</taxon>
        <taxon>Chytridiomycota</taxon>
        <taxon>Chytridiomycota incertae sedis</taxon>
        <taxon>Chytridiomycetes</taxon>
        <taxon>Synchytriales</taxon>
        <taxon>Synchytriaceae</taxon>
        <taxon>Synchytrium</taxon>
    </lineage>
</organism>
<dbReference type="Proteomes" id="UP000317494">
    <property type="component" value="Unassembled WGS sequence"/>
</dbReference>
<name>A0A507CWS3_9FUNG</name>
<dbReference type="AlphaFoldDB" id="A0A507CWS3"/>
<keyword evidence="6" id="KW-0350">Heme biosynthesis</keyword>
<dbReference type="InterPro" id="IPR001260">
    <property type="entry name" value="Coprogen_oxidase_aer"/>
</dbReference>
<dbReference type="Proteomes" id="UP000320475">
    <property type="component" value="Unassembled WGS sequence"/>
</dbReference>
<dbReference type="PROSITE" id="PS01021">
    <property type="entry name" value="COPROGEN_OXIDASE"/>
    <property type="match status" value="1"/>
</dbReference>
<reference evidence="10 11" key="1">
    <citation type="journal article" date="2019" name="Sci. Rep.">
        <title>Comparative genomics of chytrid fungi reveal insights into the obligate biotrophic and pathogenic lifestyle of Synchytrium endobioticum.</title>
        <authorList>
            <person name="van de Vossenberg B.T.L.H."/>
            <person name="Warris S."/>
            <person name="Nguyen H.D.T."/>
            <person name="van Gent-Pelzer M.P.E."/>
            <person name="Joly D.L."/>
            <person name="van de Geest H.C."/>
            <person name="Bonants P.J.M."/>
            <person name="Smith D.S."/>
            <person name="Levesque C.A."/>
            <person name="van der Lee T.A.J."/>
        </authorList>
    </citation>
    <scope>NUCLEOTIDE SEQUENCE [LARGE SCALE GENOMIC DNA]</scope>
    <source>
        <strain evidence="8 11">LEV6574</strain>
        <strain evidence="9 10">MB42</strain>
    </source>
</reference>
<evidence type="ECO:0000313" key="9">
    <source>
        <dbReference type="EMBL" id="TPX45643.1"/>
    </source>
</evidence>
<keyword evidence="7" id="KW-0627">Porphyrin biosynthesis</keyword>
<dbReference type="PRINTS" id="PR00073">
    <property type="entry name" value="COPRGNOXDASE"/>
</dbReference>
<comment type="subunit">
    <text evidence="3">Homodimer.</text>
</comment>
<keyword evidence="10" id="KW-1185">Reference proteome</keyword>
<evidence type="ECO:0000256" key="4">
    <source>
        <dbReference type="ARBA" id="ARBA00012869"/>
    </source>
</evidence>
<dbReference type="OrthoDB" id="15318at2759"/>
<evidence type="ECO:0000313" key="10">
    <source>
        <dbReference type="Proteomes" id="UP000317494"/>
    </source>
</evidence>
<evidence type="ECO:0000313" key="11">
    <source>
        <dbReference type="Proteomes" id="UP000320475"/>
    </source>
</evidence>
<dbReference type="FunFam" id="3.40.1500.10:FF:000002">
    <property type="entry name" value="oxygen-dependent coproporphyrinogen-III oxidase, mitochondrial"/>
    <property type="match status" value="1"/>
</dbReference>
<proteinExistence type="inferred from homology"/>
<evidence type="ECO:0000256" key="6">
    <source>
        <dbReference type="ARBA" id="ARBA00023133"/>
    </source>
</evidence>
<sequence>MFRSSSFVPTSSLVTRTFLASQTTKRSLVNVTPARVRASASRFILASGTFITGITLEFGLYTVQQQSSWFGNDAKIHAEVNQLSPTPDTSIKQPMRKQMEAFVKDLQSEIVNALREIDSKAVYTRDAWTRSVEGGEGISCVLQNGVTFEKAGVGVSIVSGKLSEGMEKQMRARKKEDIGPGPFKFFAAGISLIVHPHNPMAPTVHANYRYFELRREEDGPPVTSWFGGGCDLTPSYLFPEDAQHFHSVIKHACDKHNPTYYPRFKKWCDDYFYIPHRDERRGIGGIFFDDLDTADTKPEELFAFVQSCGRAFVNQYIPIVKKRIDMPYSEEQKKWQQIRRGRYVEFNLVYDRGTKFGLATPGARIESILMSLPLTARWEYQHAPRPGSEEAKLIDVLKTPNDWV</sequence>
<dbReference type="GO" id="GO:0006782">
    <property type="term" value="P:protoporphyrinogen IX biosynthetic process"/>
    <property type="evidence" value="ECO:0007669"/>
    <property type="project" value="UniProtKB-UniPathway"/>
</dbReference>
<dbReference type="GO" id="GO:0004109">
    <property type="term" value="F:coproporphyrinogen oxidase activity"/>
    <property type="evidence" value="ECO:0007669"/>
    <property type="project" value="UniProtKB-EC"/>
</dbReference>
<dbReference type="Pfam" id="PF01218">
    <property type="entry name" value="Coprogen_oxidas"/>
    <property type="match status" value="1"/>
</dbReference>
<dbReference type="Gene3D" id="3.40.1500.10">
    <property type="entry name" value="Coproporphyrinogen III oxidase, aerobic"/>
    <property type="match status" value="1"/>
</dbReference>
<accession>A0A507CWS3</accession>
<dbReference type="UniPathway" id="UPA00251">
    <property type="reaction ID" value="UER00322"/>
</dbReference>
<dbReference type="NCBIfam" id="NF003727">
    <property type="entry name" value="PRK05330.1"/>
    <property type="match status" value="1"/>
</dbReference>
<gene>
    <name evidence="8" type="primary">HEM13</name>
    <name evidence="8" type="ORF">SeLEV6574_g04942</name>
    <name evidence="9" type="ORF">SeMB42_g03932</name>
</gene>
<keyword evidence="5" id="KW-0560">Oxidoreductase</keyword>
<evidence type="ECO:0000256" key="7">
    <source>
        <dbReference type="ARBA" id="ARBA00023244"/>
    </source>
</evidence>
<dbReference type="GO" id="GO:0005737">
    <property type="term" value="C:cytoplasm"/>
    <property type="evidence" value="ECO:0007669"/>
    <property type="project" value="TreeGrafter"/>
</dbReference>
<comment type="caution">
    <text evidence="8">The sequence shown here is derived from an EMBL/GenBank/DDBJ whole genome shotgun (WGS) entry which is preliminary data.</text>
</comment>
<evidence type="ECO:0000256" key="5">
    <source>
        <dbReference type="ARBA" id="ARBA00023002"/>
    </source>
</evidence>
<evidence type="ECO:0000313" key="8">
    <source>
        <dbReference type="EMBL" id="TPX43616.1"/>
    </source>
</evidence>
<dbReference type="PANTHER" id="PTHR10755">
    <property type="entry name" value="COPROPORPHYRINOGEN III OXIDASE, MITOCHONDRIAL"/>
    <property type="match status" value="1"/>
</dbReference>
<dbReference type="InterPro" id="IPR036406">
    <property type="entry name" value="Coprogen_oxidase_aer_sf"/>
</dbReference>
<dbReference type="PANTHER" id="PTHR10755:SF0">
    <property type="entry name" value="OXYGEN-DEPENDENT COPROPORPHYRINOGEN-III OXIDASE, MITOCHONDRIAL"/>
    <property type="match status" value="1"/>
</dbReference>
<evidence type="ECO:0000256" key="1">
    <source>
        <dbReference type="ARBA" id="ARBA00005168"/>
    </source>
</evidence>
<dbReference type="STRING" id="286115.A0A507CWS3"/>
<dbReference type="EC" id="1.3.3.3" evidence="4"/>
<protein>
    <recommendedName>
        <fullName evidence="4">coproporphyrinogen oxidase</fullName>
        <ecNumber evidence="4">1.3.3.3</ecNumber>
    </recommendedName>
</protein>
<dbReference type="SUPFAM" id="SSF102886">
    <property type="entry name" value="Coproporphyrinogen III oxidase"/>
    <property type="match status" value="1"/>
</dbReference>
<dbReference type="VEuPathDB" id="FungiDB:SeMB42_g03932"/>
<comment type="similarity">
    <text evidence="2">Belongs to the aerobic coproporphyrinogen-III oxidase family.</text>
</comment>
<dbReference type="InterPro" id="IPR018375">
    <property type="entry name" value="Coprogen_oxidase_CS"/>
</dbReference>
<evidence type="ECO:0000256" key="2">
    <source>
        <dbReference type="ARBA" id="ARBA00010644"/>
    </source>
</evidence>
<dbReference type="EMBL" id="QEAM01000215">
    <property type="protein sequence ID" value="TPX43616.1"/>
    <property type="molecule type" value="Genomic_DNA"/>
</dbReference>